<proteinExistence type="predicted"/>
<accession>A0A061GA48</accession>
<gene>
    <name evidence="2" type="ORF">TCM_028124</name>
</gene>
<evidence type="ECO:0000313" key="2">
    <source>
        <dbReference type="EMBL" id="EOY26456.1"/>
    </source>
</evidence>
<dbReference type="EMBL" id="CM001884">
    <property type="protein sequence ID" value="EOY26456.1"/>
    <property type="molecule type" value="Genomic_DNA"/>
</dbReference>
<dbReference type="Proteomes" id="UP000026915">
    <property type="component" value="Chromosome 6"/>
</dbReference>
<protein>
    <submittedName>
        <fullName evidence="2">Uncharacterized protein</fullName>
    </submittedName>
</protein>
<evidence type="ECO:0000256" key="1">
    <source>
        <dbReference type="SAM" id="MobiDB-lite"/>
    </source>
</evidence>
<dbReference type="HOGENOM" id="CLU_2780998_0_0_1"/>
<evidence type="ECO:0000313" key="3">
    <source>
        <dbReference type="Proteomes" id="UP000026915"/>
    </source>
</evidence>
<reference evidence="2 3" key="1">
    <citation type="journal article" date="2013" name="Genome Biol.">
        <title>The genome sequence of the most widely cultivated cacao type and its use to identify candidate genes regulating pod color.</title>
        <authorList>
            <person name="Motamayor J.C."/>
            <person name="Mockaitis K."/>
            <person name="Schmutz J."/>
            <person name="Haiminen N."/>
            <person name="Iii D.L."/>
            <person name="Cornejo O."/>
            <person name="Findley S.D."/>
            <person name="Zheng P."/>
            <person name="Utro F."/>
            <person name="Royaert S."/>
            <person name="Saski C."/>
            <person name="Jenkins J."/>
            <person name="Podicheti R."/>
            <person name="Zhao M."/>
            <person name="Scheffler B.E."/>
            <person name="Stack J.C."/>
            <person name="Feltus F.A."/>
            <person name="Mustiga G.M."/>
            <person name="Amores F."/>
            <person name="Phillips W."/>
            <person name="Marelli J.P."/>
            <person name="May G.D."/>
            <person name="Shapiro H."/>
            <person name="Ma J."/>
            <person name="Bustamante C.D."/>
            <person name="Schnell R.J."/>
            <person name="Main D."/>
            <person name="Gilbert D."/>
            <person name="Parida L."/>
            <person name="Kuhn D.N."/>
        </authorList>
    </citation>
    <scope>NUCLEOTIDE SEQUENCE [LARGE SCALE GENOMIC DNA]</scope>
    <source>
        <strain evidence="3">cv. Matina 1-6</strain>
    </source>
</reference>
<dbReference type="InParanoid" id="A0A061GA48"/>
<name>A0A061GA48_THECC</name>
<organism evidence="2 3">
    <name type="scientific">Theobroma cacao</name>
    <name type="common">Cacao</name>
    <name type="synonym">Cocoa</name>
    <dbReference type="NCBI Taxonomy" id="3641"/>
    <lineage>
        <taxon>Eukaryota</taxon>
        <taxon>Viridiplantae</taxon>
        <taxon>Streptophyta</taxon>
        <taxon>Embryophyta</taxon>
        <taxon>Tracheophyta</taxon>
        <taxon>Spermatophyta</taxon>
        <taxon>Magnoliopsida</taxon>
        <taxon>eudicotyledons</taxon>
        <taxon>Gunneridae</taxon>
        <taxon>Pentapetalae</taxon>
        <taxon>rosids</taxon>
        <taxon>malvids</taxon>
        <taxon>Malvales</taxon>
        <taxon>Malvaceae</taxon>
        <taxon>Byttnerioideae</taxon>
        <taxon>Theobroma</taxon>
    </lineage>
</organism>
<feature type="compositionally biased region" description="Basic residues" evidence="1">
    <location>
        <begin position="15"/>
        <end position="25"/>
    </location>
</feature>
<keyword evidence="3" id="KW-1185">Reference proteome</keyword>
<feature type="region of interest" description="Disordered" evidence="1">
    <location>
        <begin position="1"/>
        <end position="25"/>
    </location>
</feature>
<dbReference type="Gramene" id="EOY26456">
    <property type="protein sequence ID" value="EOY26456"/>
    <property type="gene ID" value="TCM_028124"/>
</dbReference>
<dbReference type="AlphaFoldDB" id="A0A061GA48"/>
<sequence>MPPRRGLPPIARSIGRGRGRSRHRQPNLVRGNRLRLLLRQHLLLNRLRLLHILHLFHHLLVFLYSCHVS</sequence>